<evidence type="ECO:0000313" key="12">
    <source>
        <dbReference type="Proteomes" id="UP000768471"/>
    </source>
</evidence>
<organism evidence="11 12">
    <name type="scientific">Eikenella glucosivorans</name>
    <dbReference type="NCBI Taxonomy" id="2766967"/>
    <lineage>
        <taxon>Bacteria</taxon>
        <taxon>Pseudomonadati</taxon>
        <taxon>Pseudomonadota</taxon>
        <taxon>Betaproteobacteria</taxon>
        <taxon>Neisseriales</taxon>
        <taxon>Neisseriaceae</taxon>
        <taxon>Eikenella</taxon>
    </lineage>
</organism>
<evidence type="ECO:0000256" key="8">
    <source>
        <dbReference type="ARBA" id="ARBA00048617"/>
    </source>
</evidence>
<dbReference type="InterPro" id="IPR039793">
    <property type="entry name" value="UROS/Hem4"/>
</dbReference>
<dbReference type="EMBL" id="JACSGR010000008">
    <property type="protein sequence ID" value="MBH5330115.1"/>
    <property type="molecule type" value="Genomic_DNA"/>
</dbReference>
<comment type="caution">
    <text evidence="11">The sequence shown here is derived from an EMBL/GenBank/DDBJ whole genome shotgun (WGS) entry which is preliminary data.</text>
</comment>
<evidence type="ECO:0000256" key="4">
    <source>
        <dbReference type="ARBA" id="ARBA00023239"/>
    </source>
</evidence>
<dbReference type="InterPro" id="IPR003754">
    <property type="entry name" value="4pyrrol_synth_uPrphyn_synth"/>
</dbReference>
<dbReference type="InterPro" id="IPR036108">
    <property type="entry name" value="4pyrrol_syn_uPrphyn_synt_sf"/>
</dbReference>
<evidence type="ECO:0000256" key="1">
    <source>
        <dbReference type="ARBA" id="ARBA00004772"/>
    </source>
</evidence>
<name>A0ABS0NCX9_9NEIS</name>
<proteinExistence type="inferred from homology"/>
<dbReference type="Proteomes" id="UP000768471">
    <property type="component" value="Unassembled WGS sequence"/>
</dbReference>
<reference evidence="11 12" key="1">
    <citation type="submission" date="2020-09" db="EMBL/GenBank/DDBJ databases">
        <title>Eikenella S3660 sp. nov., isolated from a throat swab.</title>
        <authorList>
            <person name="Buhl M."/>
        </authorList>
    </citation>
    <scope>NUCLEOTIDE SEQUENCE [LARGE SCALE GENOMIC DNA]</scope>
    <source>
        <strain evidence="11 12">S3360</strain>
    </source>
</reference>
<comment type="similarity">
    <text evidence="2 9">Belongs to the uroporphyrinogen-III synthase family.</text>
</comment>
<protein>
    <recommendedName>
        <fullName evidence="7 9">Uroporphyrinogen-III synthase</fullName>
        <ecNumber evidence="3 9">4.2.1.75</ecNumber>
    </recommendedName>
</protein>
<comment type="pathway">
    <text evidence="1 9">Porphyrin-containing compound metabolism; protoporphyrin-IX biosynthesis; coproporphyrinogen-III from 5-aminolevulinate: step 3/4.</text>
</comment>
<evidence type="ECO:0000256" key="7">
    <source>
        <dbReference type="ARBA" id="ARBA00040167"/>
    </source>
</evidence>
<accession>A0ABS0NCX9</accession>
<evidence type="ECO:0000256" key="2">
    <source>
        <dbReference type="ARBA" id="ARBA00008133"/>
    </source>
</evidence>
<keyword evidence="4 9" id="KW-0456">Lyase</keyword>
<comment type="catalytic activity">
    <reaction evidence="8 9">
        <text>hydroxymethylbilane = uroporphyrinogen III + H2O</text>
        <dbReference type="Rhea" id="RHEA:18965"/>
        <dbReference type="ChEBI" id="CHEBI:15377"/>
        <dbReference type="ChEBI" id="CHEBI:57308"/>
        <dbReference type="ChEBI" id="CHEBI:57845"/>
        <dbReference type="EC" id="4.2.1.75"/>
    </reaction>
</comment>
<evidence type="ECO:0000256" key="9">
    <source>
        <dbReference type="RuleBase" id="RU366031"/>
    </source>
</evidence>
<dbReference type="PANTHER" id="PTHR38042:SF1">
    <property type="entry name" value="UROPORPHYRINOGEN-III SYNTHASE, CHLOROPLASTIC"/>
    <property type="match status" value="1"/>
</dbReference>
<comment type="function">
    <text evidence="6 9">Catalyzes cyclization of the linear tetrapyrrole, hydroxymethylbilane, to the macrocyclic uroporphyrinogen III.</text>
</comment>
<keyword evidence="12" id="KW-1185">Reference proteome</keyword>
<dbReference type="Pfam" id="PF02602">
    <property type="entry name" value="HEM4"/>
    <property type="match status" value="1"/>
</dbReference>
<evidence type="ECO:0000256" key="6">
    <source>
        <dbReference type="ARBA" id="ARBA00037589"/>
    </source>
</evidence>
<keyword evidence="5 9" id="KW-0627">Porphyrin biosynthesis</keyword>
<dbReference type="PANTHER" id="PTHR38042">
    <property type="entry name" value="UROPORPHYRINOGEN-III SYNTHASE, CHLOROPLASTIC"/>
    <property type="match status" value="1"/>
</dbReference>
<dbReference type="RefSeq" id="WP_197903956.1">
    <property type="nucleotide sequence ID" value="NZ_JACSGR010000008.1"/>
</dbReference>
<dbReference type="EC" id="4.2.1.75" evidence="3 9"/>
<sequence>MPTPTLLLIRPAARIPADAALCRRAGWQPVPFPLIRIAAEPTALAGLPAQMQQAAAVVWISPSAVETALSACSGSLSHLTQPQIAVGGGTAQALRQAGFANIISPPGGHDSEAVLALPWWHTLGKGSCILIIRGAHGRHLLPDALCQRGFQVACADIYQRLPIEPDWAVFHTAQPAAAWITSAEQVRLLFAAVPASLAQRLQSLLYFAHHPRIAQALSQAGAARIRLLDSAAELESALIAERQNPPQAT</sequence>
<evidence type="ECO:0000256" key="5">
    <source>
        <dbReference type="ARBA" id="ARBA00023244"/>
    </source>
</evidence>
<evidence type="ECO:0000313" key="11">
    <source>
        <dbReference type="EMBL" id="MBH5330115.1"/>
    </source>
</evidence>
<dbReference type="Gene3D" id="3.40.50.10090">
    <property type="match status" value="2"/>
</dbReference>
<feature type="domain" description="Tetrapyrrole biosynthesis uroporphyrinogen III synthase" evidence="10">
    <location>
        <begin position="19"/>
        <end position="224"/>
    </location>
</feature>
<evidence type="ECO:0000256" key="3">
    <source>
        <dbReference type="ARBA" id="ARBA00013109"/>
    </source>
</evidence>
<dbReference type="CDD" id="cd06578">
    <property type="entry name" value="HemD"/>
    <property type="match status" value="1"/>
</dbReference>
<gene>
    <name evidence="11" type="ORF">H9Q10_10610</name>
</gene>
<dbReference type="SUPFAM" id="SSF69618">
    <property type="entry name" value="HemD-like"/>
    <property type="match status" value="1"/>
</dbReference>
<evidence type="ECO:0000259" key="10">
    <source>
        <dbReference type="Pfam" id="PF02602"/>
    </source>
</evidence>